<gene>
    <name evidence="1" type="ORF">EVAR_52238_1</name>
</gene>
<reference evidence="1 2" key="1">
    <citation type="journal article" date="2019" name="Commun. Biol.">
        <title>The bagworm genome reveals a unique fibroin gene that provides high tensile strength.</title>
        <authorList>
            <person name="Kono N."/>
            <person name="Nakamura H."/>
            <person name="Ohtoshi R."/>
            <person name="Tomita M."/>
            <person name="Numata K."/>
            <person name="Arakawa K."/>
        </authorList>
    </citation>
    <scope>NUCLEOTIDE SEQUENCE [LARGE SCALE GENOMIC DNA]</scope>
</reference>
<accession>A0A4C1Z4N0</accession>
<comment type="caution">
    <text evidence="1">The sequence shown here is derived from an EMBL/GenBank/DDBJ whole genome shotgun (WGS) entry which is preliminary data.</text>
</comment>
<sequence>MRSAVGKPPRASPAAWGHRRLPFMWPVYSANTAKHLKLHKNKQLNNYSTGKTNGAVVGESSVWLVLFTKARAHSEGQLSVNLQCISAIALLTAAYCAASRCAACALSRRFLLEVVLSETQHNLASTYSPSGAQSGQSWASIYFTREPPQFPALT</sequence>
<dbReference type="Proteomes" id="UP000299102">
    <property type="component" value="Unassembled WGS sequence"/>
</dbReference>
<evidence type="ECO:0000313" key="1">
    <source>
        <dbReference type="EMBL" id="GBP82034.1"/>
    </source>
</evidence>
<protein>
    <submittedName>
        <fullName evidence="1">Uncharacterized protein</fullName>
    </submittedName>
</protein>
<dbReference type="EMBL" id="BGZK01001543">
    <property type="protein sequence ID" value="GBP82034.1"/>
    <property type="molecule type" value="Genomic_DNA"/>
</dbReference>
<dbReference type="AlphaFoldDB" id="A0A4C1Z4N0"/>
<keyword evidence="2" id="KW-1185">Reference proteome</keyword>
<organism evidence="1 2">
    <name type="scientific">Eumeta variegata</name>
    <name type="common">Bagworm moth</name>
    <name type="synonym">Eumeta japonica</name>
    <dbReference type="NCBI Taxonomy" id="151549"/>
    <lineage>
        <taxon>Eukaryota</taxon>
        <taxon>Metazoa</taxon>
        <taxon>Ecdysozoa</taxon>
        <taxon>Arthropoda</taxon>
        <taxon>Hexapoda</taxon>
        <taxon>Insecta</taxon>
        <taxon>Pterygota</taxon>
        <taxon>Neoptera</taxon>
        <taxon>Endopterygota</taxon>
        <taxon>Lepidoptera</taxon>
        <taxon>Glossata</taxon>
        <taxon>Ditrysia</taxon>
        <taxon>Tineoidea</taxon>
        <taxon>Psychidae</taxon>
        <taxon>Oiketicinae</taxon>
        <taxon>Eumeta</taxon>
    </lineage>
</organism>
<proteinExistence type="predicted"/>
<evidence type="ECO:0000313" key="2">
    <source>
        <dbReference type="Proteomes" id="UP000299102"/>
    </source>
</evidence>
<name>A0A4C1Z4N0_EUMVA</name>